<gene>
    <name evidence="2" type="ORF">Tci_356460</name>
</gene>
<name>A0A699HC90_TANCI</name>
<protein>
    <recommendedName>
        <fullName evidence="3">Synaptobrevin, longin-like domain protein</fullName>
    </recommendedName>
</protein>
<sequence>MASAIICLADNHKFNFSKYIFDHMVKSLEGGIKFYMFPRFLQIFLDNQVKGMERKKEMYVISSHTKKIFANMRRTRADFSRVVTPLFETMMVQAAADMGNTPVKTHPIPIVDQPSTFRPQKKQKPRRKQRKEAEVSPDESEDEDHVPTPSSDPLPSGEDSYTLYELMVFCTSLQEQMFDLQEAKDAQSKEIAALKKKVSKLLKWRKSRSRGLGRLMKIGSGRRVKSPLEKDSLDADTQGWKTNDEMFGVDDLTGEEVVTTAADKVSVALTIDVTKDEITMAQALAALKSIKPTIPTAATKVRTAVPTPRAKGIVFQEQKQSHIPTVFSSKDNGKAKMIEPEVPIKKKDHIRMDEEYARQVEAEEREAARLSVAQQDEEANISWDNTQAIMKADSLLAKRLQAREREEFSEGRSYDEIKKLFDREMKKVNHFIDMDSKAQMSSRKEAQESSTKRIVESLESDISKKQKVDENVDLIIDDTEELKKCMEIVLDYGDEVLIEATPISSRSPTIVDYKIHKKGKNNYFKIIRADGNSQSIIYYLLVEKVYPLTRNTLHQLWNDVRL</sequence>
<evidence type="ECO:0000256" key="1">
    <source>
        <dbReference type="SAM" id="MobiDB-lite"/>
    </source>
</evidence>
<comment type="caution">
    <text evidence="2">The sequence shown here is derived from an EMBL/GenBank/DDBJ whole genome shotgun (WGS) entry which is preliminary data.</text>
</comment>
<organism evidence="2">
    <name type="scientific">Tanacetum cinerariifolium</name>
    <name type="common">Dalmatian daisy</name>
    <name type="synonym">Chrysanthemum cinerariifolium</name>
    <dbReference type="NCBI Taxonomy" id="118510"/>
    <lineage>
        <taxon>Eukaryota</taxon>
        <taxon>Viridiplantae</taxon>
        <taxon>Streptophyta</taxon>
        <taxon>Embryophyta</taxon>
        <taxon>Tracheophyta</taxon>
        <taxon>Spermatophyta</taxon>
        <taxon>Magnoliopsida</taxon>
        <taxon>eudicotyledons</taxon>
        <taxon>Gunneridae</taxon>
        <taxon>Pentapetalae</taxon>
        <taxon>asterids</taxon>
        <taxon>campanulids</taxon>
        <taxon>Asterales</taxon>
        <taxon>Asteraceae</taxon>
        <taxon>Asteroideae</taxon>
        <taxon>Anthemideae</taxon>
        <taxon>Anthemidinae</taxon>
        <taxon>Tanacetum</taxon>
    </lineage>
</organism>
<dbReference type="EMBL" id="BKCJ010133897">
    <property type="protein sequence ID" value="GEX84485.1"/>
    <property type="molecule type" value="Genomic_DNA"/>
</dbReference>
<feature type="region of interest" description="Disordered" evidence="1">
    <location>
        <begin position="103"/>
        <end position="157"/>
    </location>
</feature>
<accession>A0A699HC90</accession>
<evidence type="ECO:0008006" key="3">
    <source>
        <dbReference type="Google" id="ProtNLM"/>
    </source>
</evidence>
<feature type="compositionally biased region" description="Acidic residues" evidence="1">
    <location>
        <begin position="135"/>
        <end position="144"/>
    </location>
</feature>
<evidence type="ECO:0000313" key="2">
    <source>
        <dbReference type="EMBL" id="GEX84485.1"/>
    </source>
</evidence>
<reference evidence="2" key="1">
    <citation type="journal article" date="2019" name="Sci. Rep.">
        <title>Draft genome of Tanacetum cinerariifolium, the natural source of mosquito coil.</title>
        <authorList>
            <person name="Yamashiro T."/>
            <person name="Shiraishi A."/>
            <person name="Satake H."/>
            <person name="Nakayama K."/>
        </authorList>
    </citation>
    <scope>NUCLEOTIDE SEQUENCE</scope>
</reference>
<proteinExistence type="predicted"/>
<feature type="compositionally biased region" description="Basic residues" evidence="1">
    <location>
        <begin position="119"/>
        <end position="130"/>
    </location>
</feature>
<dbReference type="AlphaFoldDB" id="A0A699HC90"/>